<dbReference type="KEGG" id="clec:106669047"/>
<proteinExistence type="predicted"/>
<reference evidence="2" key="1">
    <citation type="submission" date="2022-01" db="UniProtKB">
        <authorList>
            <consortium name="EnsemblMetazoa"/>
        </authorList>
    </citation>
    <scope>IDENTIFICATION</scope>
</reference>
<dbReference type="RefSeq" id="XP_014253780.1">
    <property type="nucleotide sequence ID" value="XM_014398294.2"/>
</dbReference>
<protein>
    <recommendedName>
        <fullName evidence="4">Odorant binding protein</fullName>
    </recommendedName>
</protein>
<evidence type="ECO:0000313" key="2">
    <source>
        <dbReference type="EnsemblMetazoa" id="XP_014253780.1"/>
    </source>
</evidence>
<dbReference type="PROSITE" id="PS51257">
    <property type="entry name" value="PROKAR_LIPOPROTEIN"/>
    <property type="match status" value="1"/>
</dbReference>
<accession>A0A8I6RWN6</accession>
<feature type="chain" id="PRO_5035185085" description="Odorant binding protein" evidence="1">
    <location>
        <begin position="31"/>
        <end position="125"/>
    </location>
</feature>
<evidence type="ECO:0008006" key="4">
    <source>
        <dbReference type="Google" id="ProtNLM"/>
    </source>
</evidence>
<dbReference type="AlphaFoldDB" id="A0A8I6RWN6"/>
<dbReference type="GeneID" id="106669047"/>
<keyword evidence="3" id="KW-1185">Reference proteome</keyword>
<sequence>MSFRSVSLSQSGISMFILSGCLFLLHEIHSRGIDENKTHFLQDLGKVDELQKPTKTMNATDENQQFETRNCIFRVEEDDHLISMNKTREEIESEGKKIFDEICEGDLDSNGDRISSGALASLCCG</sequence>
<dbReference type="EnsemblMetazoa" id="XM_014398294.2">
    <property type="protein sequence ID" value="XP_014253780.1"/>
    <property type="gene ID" value="LOC106669047"/>
</dbReference>
<dbReference type="Proteomes" id="UP000494040">
    <property type="component" value="Unassembled WGS sequence"/>
</dbReference>
<feature type="signal peptide" evidence="1">
    <location>
        <begin position="1"/>
        <end position="30"/>
    </location>
</feature>
<keyword evidence="1" id="KW-0732">Signal</keyword>
<organism evidence="2 3">
    <name type="scientific">Cimex lectularius</name>
    <name type="common">Bed bug</name>
    <name type="synonym">Acanthia lectularia</name>
    <dbReference type="NCBI Taxonomy" id="79782"/>
    <lineage>
        <taxon>Eukaryota</taxon>
        <taxon>Metazoa</taxon>
        <taxon>Ecdysozoa</taxon>
        <taxon>Arthropoda</taxon>
        <taxon>Hexapoda</taxon>
        <taxon>Insecta</taxon>
        <taxon>Pterygota</taxon>
        <taxon>Neoptera</taxon>
        <taxon>Paraneoptera</taxon>
        <taxon>Hemiptera</taxon>
        <taxon>Heteroptera</taxon>
        <taxon>Panheteroptera</taxon>
        <taxon>Cimicomorpha</taxon>
        <taxon>Cimicidae</taxon>
        <taxon>Cimex</taxon>
    </lineage>
</organism>
<evidence type="ECO:0000256" key="1">
    <source>
        <dbReference type="SAM" id="SignalP"/>
    </source>
</evidence>
<name>A0A8I6RWN6_CIMLE</name>
<dbReference type="OrthoDB" id="10468034at2759"/>
<evidence type="ECO:0000313" key="3">
    <source>
        <dbReference type="Proteomes" id="UP000494040"/>
    </source>
</evidence>